<dbReference type="Pfam" id="PF24963">
    <property type="entry name" value="DUF7768"/>
    <property type="match status" value="1"/>
</dbReference>
<dbReference type="EMBL" id="NBEB01000061">
    <property type="protein sequence ID" value="OQQ83016.1"/>
    <property type="molecule type" value="Genomic_DNA"/>
</dbReference>
<gene>
    <name evidence="2" type="ORF">B6U60_06625</name>
</gene>
<evidence type="ECO:0000313" key="3">
    <source>
        <dbReference type="Proteomes" id="UP000192638"/>
    </source>
</evidence>
<sequence length="134" mass="15907">MQQPNLLHAKEVIEKLRLGQANPNYRPMIYICAPYTTVVMNNRKVIRQVERYCRFVYECGGIPICPQLYLPRFLNLRNCDELNAAVFMDIVWMRKCSEIWAFGKLTGDMKWEIKKAQKKNQPVRYFTESLEVIK</sequence>
<proteinExistence type="predicted"/>
<dbReference type="Gene3D" id="3.40.50.10400">
    <property type="entry name" value="Hypothetical protein PA1492"/>
    <property type="match status" value="1"/>
</dbReference>
<accession>A0A1V9QYT6</accession>
<reference evidence="2 3" key="1">
    <citation type="submission" date="2017-03" db="EMBL/GenBank/DDBJ databases">
        <title>Phylogenomics and comparative genomics of Lactobacillus salivarius, a mammalian gut commensal.</title>
        <authorList>
            <person name="Harris H.M."/>
        </authorList>
    </citation>
    <scope>NUCLEOTIDE SEQUENCE [LARGE SCALE GENOMIC DNA]</scope>
    <source>
        <strain evidence="2 3">LMG 14477</strain>
    </source>
</reference>
<comment type="caution">
    <text evidence="2">The sequence shown here is derived from an EMBL/GenBank/DDBJ whole genome shotgun (WGS) entry which is preliminary data.</text>
</comment>
<dbReference type="RefSeq" id="WP_081530731.1">
    <property type="nucleotide sequence ID" value="NZ_NBEC01000060.1"/>
</dbReference>
<evidence type="ECO:0000259" key="1">
    <source>
        <dbReference type="Pfam" id="PF24963"/>
    </source>
</evidence>
<dbReference type="AlphaFoldDB" id="A0A1V9QYT6"/>
<organism evidence="2 3">
    <name type="scientific">Ligilactobacillus salivarius</name>
    <dbReference type="NCBI Taxonomy" id="1624"/>
    <lineage>
        <taxon>Bacteria</taxon>
        <taxon>Bacillati</taxon>
        <taxon>Bacillota</taxon>
        <taxon>Bacilli</taxon>
        <taxon>Lactobacillales</taxon>
        <taxon>Lactobacillaceae</taxon>
        <taxon>Ligilactobacillus</taxon>
    </lineage>
</organism>
<evidence type="ECO:0000313" key="2">
    <source>
        <dbReference type="EMBL" id="OQQ83016.1"/>
    </source>
</evidence>
<dbReference type="Proteomes" id="UP000192638">
    <property type="component" value="Unassembled WGS sequence"/>
</dbReference>
<name>A0A1V9QYT6_9LACO</name>
<dbReference type="InterPro" id="IPR056670">
    <property type="entry name" value="DUF7768"/>
</dbReference>
<protein>
    <recommendedName>
        <fullName evidence="1">DUF7768 domain-containing protein</fullName>
    </recommendedName>
</protein>
<feature type="domain" description="DUF7768" evidence="1">
    <location>
        <begin position="27"/>
        <end position="126"/>
    </location>
</feature>